<comment type="caution">
    <text evidence="2">The sequence shown here is derived from an EMBL/GenBank/DDBJ whole genome shotgun (WGS) entry which is preliminary data.</text>
</comment>
<dbReference type="PANTHER" id="PTHR14091">
    <property type="entry name" value="PERIODIC TRYPTOPHAN PROTEIN 1"/>
    <property type="match status" value="1"/>
</dbReference>
<dbReference type="Proteomes" id="UP001054889">
    <property type="component" value="Unassembled WGS sequence"/>
</dbReference>
<feature type="region of interest" description="Disordered" evidence="1">
    <location>
        <begin position="28"/>
        <end position="48"/>
    </location>
</feature>
<dbReference type="GO" id="GO:0006364">
    <property type="term" value="P:rRNA processing"/>
    <property type="evidence" value="ECO:0007669"/>
    <property type="project" value="InterPro"/>
</dbReference>
<accession>A0AAV5BLS2</accession>
<feature type="compositionally biased region" description="Acidic residues" evidence="1">
    <location>
        <begin position="38"/>
        <end position="48"/>
    </location>
</feature>
<keyword evidence="3" id="KW-1185">Reference proteome</keyword>
<evidence type="ECO:0000313" key="3">
    <source>
        <dbReference type="Proteomes" id="UP001054889"/>
    </source>
</evidence>
<reference evidence="2" key="1">
    <citation type="journal article" date="2018" name="DNA Res.">
        <title>Multiple hybrid de novo genome assembly of finger millet, an orphan allotetraploid crop.</title>
        <authorList>
            <person name="Hatakeyama M."/>
            <person name="Aluri S."/>
            <person name="Balachadran M.T."/>
            <person name="Sivarajan S.R."/>
            <person name="Patrignani A."/>
            <person name="Gruter S."/>
            <person name="Poveda L."/>
            <person name="Shimizu-Inatsugi R."/>
            <person name="Baeten J."/>
            <person name="Francoijs K.J."/>
            <person name="Nataraja K.N."/>
            <person name="Reddy Y.A.N."/>
            <person name="Phadnis S."/>
            <person name="Ravikumar R.L."/>
            <person name="Schlapbach R."/>
            <person name="Sreeman S.M."/>
            <person name="Shimizu K.K."/>
        </authorList>
    </citation>
    <scope>NUCLEOTIDE SEQUENCE</scope>
</reference>
<reference evidence="2" key="2">
    <citation type="submission" date="2021-12" db="EMBL/GenBank/DDBJ databases">
        <title>Resequencing data analysis of finger millet.</title>
        <authorList>
            <person name="Hatakeyama M."/>
            <person name="Aluri S."/>
            <person name="Balachadran M.T."/>
            <person name="Sivarajan S.R."/>
            <person name="Poveda L."/>
            <person name="Shimizu-Inatsugi R."/>
            <person name="Schlapbach R."/>
            <person name="Sreeman S.M."/>
            <person name="Shimizu K.K."/>
        </authorList>
    </citation>
    <scope>NUCLEOTIDE SEQUENCE</scope>
</reference>
<evidence type="ECO:0000256" key="1">
    <source>
        <dbReference type="SAM" id="MobiDB-lite"/>
    </source>
</evidence>
<dbReference type="AlphaFoldDB" id="A0AAV5BLS2"/>
<organism evidence="2 3">
    <name type="scientific">Eleusine coracana subsp. coracana</name>
    <dbReference type="NCBI Taxonomy" id="191504"/>
    <lineage>
        <taxon>Eukaryota</taxon>
        <taxon>Viridiplantae</taxon>
        <taxon>Streptophyta</taxon>
        <taxon>Embryophyta</taxon>
        <taxon>Tracheophyta</taxon>
        <taxon>Spermatophyta</taxon>
        <taxon>Magnoliopsida</taxon>
        <taxon>Liliopsida</taxon>
        <taxon>Poales</taxon>
        <taxon>Poaceae</taxon>
        <taxon>PACMAD clade</taxon>
        <taxon>Chloridoideae</taxon>
        <taxon>Cynodonteae</taxon>
        <taxon>Eleusininae</taxon>
        <taxon>Eleusine</taxon>
    </lineage>
</organism>
<dbReference type="EMBL" id="BQKI01000001">
    <property type="protein sequence ID" value="GJM87359.1"/>
    <property type="molecule type" value="Genomic_DNA"/>
</dbReference>
<dbReference type="GO" id="GO:0005634">
    <property type="term" value="C:nucleus"/>
    <property type="evidence" value="ECO:0007669"/>
    <property type="project" value="TreeGrafter"/>
</dbReference>
<sequence length="76" mass="8649">MDAYDDEEDGLEIFSSGMGDLYYPSNDMDPYLKKNDGVEEDEDEEEVEDNIIKPSDFVLVCAHSEDDVYSLQASTR</sequence>
<protein>
    <submittedName>
        <fullName evidence="2">Uncharacterized protein</fullName>
    </submittedName>
</protein>
<dbReference type="PANTHER" id="PTHR14091:SF0">
    <property type="entry name" value="PERIODIC TRYPTOPHAN PROTEIN 1 HOMOLOG"/>
    <property type="match status" value="1"/>
</dbReference>
<proteinExistence type="predicted"/>
<gene>
    <name evidence="2" type="primary">ga03306</name>
    <name evidence="2" type="ORF">PR202_ga03306</name>
</gene>
<evidence type="ECO:0000313" key="2">
    <source>
        <dbReference type="EMBL" id="GJM87359.1"/>
    </source>
</evidence>
<dbReference type="InterPro" id="IPR044285">
    <property type="entry name" value="PWP1"/>
</dbReference>
<name>A0AAV5BLS2_ELECO</name>